<dbReference type="STRING" id="1802223.A2358_01245"/>
<dbReference type="Proteomes" id="UP000178650">
    <property type="component" value="Unassembled WGS sequence"/>
</dbReference>
<accession>A0A1G2IYZ4</accession>
<evidence type="ECO:0000256" key="1">
    <source>
        <dbReference type="SAM" id="Phobius"/>
    </source>
</evidence>
<reference evidence="2 3" key="1">
    <citation type="journal article" date="2016" name="Nat. Commun.">
        <title>Thousands of microbial genomes shed light on interconnected biogeochemical processes in an aquifer system.</title>
        <authorList>
            <person name="Anantharaman K."/>
            <person name="Brown C.T."/>
            <person name="Hug L.A."/>
            <person name="Sharon I."/>
            <person name="Castelle C.J."/>
            <person name="Probst A.J."/>
            <person name="Thomas B.C."/>
            <person name="Singh A."/>
            <person name="Wilkins M.J."/>
            <person name="Karaoz U."/>
            <person name="Brodie E.L."/>
            <person name="Williams K.H."/>
            <person name="Hubbard S.S."/>
            <person name="Banfield J.F."/>
        </authorList>
    </citation>
    <scope>NUCLEOTIDE SEQUENCE [LARGE SCALE GENOMIC DNA]</scope>
</reference>
<proteinExistence type="predicted"/>
<keyword evidence="1" id="KW-1133">Transmembrane helix</keyword>
<keyword evidence="1" id="KW-0812">Transmembrane</keyword>
<feature type="transmembrane region" description="Helical" evidence="1">
    <location>
        <begin position="6"/>
        <end position="25"/>
    </location>
</feature>
<name>A0A1G2IYZ4_9BACT</name>
<evidence type="ECO:0000313" key="2">
    <source>
        <dbReference type="EMBL" id="OGZ79571.1"/>
    </source>
</evidence>
<sequence length="64" mass="7673">MEFSWTILFWVFIANAGYMGFMYFLQAVDKSLPPRWTYIPGTNQKFLYAQDFHTCSWGGFLQFR</sequence>
<dbReference type="EMBL" id="MHPJ01000001">
    <property type="protein sequence ID" value="OGZ79571.1"/>
    <property type="molecule type" value="Genomic_DNA"/>
</dbReference>
<protein>
    <submittedName>
        <fullName evidence="2">Uncharacterized protein</fullName>
    </submittedName>
</protein>
<dbReference type="AlphaFoldDB" id="A0A1G2IYZ4"/>
<comment type="caution">
    <text evidence="2">The sequence shown here is derived from an EMBL/GenBank/DDBJ whole genome shotgun (WGS) entry which is preliminary data.</text>
</comment>
<evidence type="ECO:0000313" key="3">
    <source>
        <dbReference type="Proteomes" id="UP000178650"/>
    </source>
</evidence>
<keyword evidence="1" id="KW-0472">Membrane</keyword>
<organism evidence="2 3">
    <name type="scientific">Candidatus Staskawiczbacteria bacterium RIFOXYB1_FULL_37_44</name>
    <dbReference type="NCBI Taxonomy" id="1802223"/>
    <lineage>
        <taxon>Bacteria</taxon>
        <taxon>Candidatus Staskawicziibacteriota</taxon>
    </lineage>
</organism>
<gene>
    <name evidence="2" type="ORF">A2358_01245</name>
</gene>